<evidence type="ECO:0008006" key="4">
    <source>
        <dbReference type="Google" id="ProtNLM"/>
    </source>
</evidence>
<dbReference type="RefSeq" id="WP_155017542.1">
    <property type="nucleotide sequence ID" value="NZ_BSYK01000001.1"/>
</dbReference>
<gene>
    <name evidence="2" type="ORF">ShirakiTB12_50210</name>
</gene>
<keyword evidence="1" id="KW-1133">Transmembrane helix</keyword>
<proteinExistence type="predicted"/>
<accession>A0AAX6BRZ8</accession>
<sequence length="76" mass="8253">MWKSKQTIAAVFLPAILLVLFARVTYNLYVATALTLLLIAVSVYKGYADYPLIILIDLLSAAIGFIYAKGMLAAGK</sequence>
<evidence type="ECO:0000313" key="3">
    <source>
        <dbReference type="Proteomes" id="UP001165240"/>
    </source>
</evidence>
<dbReference type="AlphaFoldDB" id="A0AAX6BRZ8"/>
<dbReference type="Pfam" id="PF09964">
    <property type="entry name" value="DUF2198"/>
    <property type="match status" value="1"/>
</dbReference>
<organism evidence="2 3">
    <name type="scientific">Priestia megaterium</name>
    <name type="common">Bacillus megaterium</name>
    <dbReference type="NCBI Taxonomy" id="1404"/>
    <lineage>
        <taxon>Bacteria</taxon>
        <taxon>Bacillati</taxon>
        <taxon>Bacillota</taxon>
        <taxon>Bacilli</taxon>
        <taxon>Bacillales</taxon>
        <taxon>Bacillaceae</taxon>
        <taxon>Priestia</taxon>
    </lineage>
</organism>
<dbReference type="EMBL" id="BSYK01000001">
    <property type="protein sequence ID" value="GMG76553.1"/>
    <property type="molecule type" value="Genomic_DNA"/>
</dbReference>
<evidence type="ECO:0000256" key="1">
    <source>
        <dbReference type="SAM" id="Phobius"/>
    </source>
</evidence>
<comment type="caution">
    <text evidence="2">The sequence shown here is derived from an EMBL/GenBank/DDBJ whole genome shotgun (WGS) entry which is preliminary data.</text>
</comment>
<feature type="transmembrane region" description="Helical" evidence="1">
    <location>
        <begin position="50"/>
        <end position="68"/>
    </location>
</feature>
<feature type="transmembrane region" description="Helical" evidence="1">
    <location>
        <begin position="12"/>
        <end position="44"/>
    </location>
</feature>
<reference evidence="2" key="1">
    <citation type="journal article" date="2024" name="Appl Microbiol">
        <title>Effect of kuratsuki Bacillus and Priestia on Taste of Sake.</title>
        <authorList>
            <person name="Kobayashi K."/>
            <person name="Nishida H."/>
        </authorList>
    </citation>
    <scope>NUCLEOTIDE SEQUENCE</scope>
    <source>
        <strain evidence="2">B-12</strain>
    </source>
</reference>
<dbReference type="Proteomes" id="UP001165240">
    <property type="component" value="Unassembled WGS sequence"/>
</dbReference>
<keyword evidence="1" id="KW-0472">Membrane</keyword>
<dbReference type="InterPro" id="IPR019242">
    <property type="entry name" value="DUF2198"/>
</dbReference>
<protein>
    <recommendedName>
        <fullName evidence="4">Protein CsbA</fullName>
    </recommendedName>
</protein>
<keyword evidence="1" id="KW-0812">Transmembrane</keyword>
<evidence type="ECO:0000313" key="2">
    <source>
        <dbReference type="EMBL" id="GMG76553.1"/>
    </source>
</evidence>
<name>A0AAX6BRZ8_PRIMG</name>